<dbReference type="Proteomes" id="UP000239757">
    <property type="component" value="Unassembled WGS sequence"/>
</dbReference>
<evidence type="ECO:0000313" key="1">
    <source>
        <dbReference type="EMBL" id="PPR84627.1"/>
    </source>
</evidence>
<sequence>MCQATMSNKAKIGSFMLLLQSWAWWDNPARHNSILVELEDIRLALDQEIEEDEFNRGIQQFECTQRVSLPPQELDDLYKIQTRGRLANVPQEVYRDAGAAISPDYLDWFRHNDKSYLLPALERGRKTSL</sequence>
<evidence type="ECO:0000313" key="2">
    <source>
        <dbReference type="Proteomes" id="UP000239757"/>
    </source>
</evidence>
<dbReference type="OrthoDB" id="10581087at2759"/>
<accession>A0A2P5W0N2</accession>
<dbReference type="AlphaFoldDB" id="A0A2P5W0N2"/>
<reference evidence="1 2" key="1">
    <citation type="submission" date="2015-01" db="EMBL/GenBank/DDBJ databases">
        <title>Genome of allotetraploid Gossypium barbadense reveals genomic plasticity and fiber elongation in cotton evolution.</title>
        <authorList>
            <person name="Chen X."/>
            <person name="Liu X."/>
            <person name="Zhao B."/>
            <person name="Zheng H."/>
            <person name="Hu Y."/>
            <person name="Lu G."/>
            <person name="Yang C."/>
            <person name="Chen J."/>
            <person name="Shan C."/>
            <person name="Zhang L."/>
            <person name="Zhou Y."/>
            <person name="Wang L."/>
            <person name="Guo W."/>
            <person name="Bai Y."/>
            <person name="Ruan J."/>
            <person name="Shangguan X."/>
            <person name="Mao Y."/>
            <person name="Jiang J."/>
            <person name="Zhu Y."/>
            <person name="Lei J."/>
            <person name="Kang H."/>
            <person name="Chen S."/>
            <person name="He X."/>
            <person name="Wang R."/>
            <person name="Wang Y."/>
            <person name="Chen J."/>
            <person name="Wang L."/>
            <person name="Yu S."/>
            <person name="Wang B."/>
            <person name="Wei J."/>
            <person name="Song S."/>
            <person name="Lu X."/>
            <person name="Gao Z."/>
            <person name="Gu W."/>
            <person name="Deng X."/>
            <person name="Ma D."/>
            <person name="Wang S."/>
            <person name="Liang W."/>
            <person name="Fang L."/>
            <person name="Cai C."/>
            <person name="Zhu X."/>
            <person name="Zhou B."/>
            <person name="Zhang Y."/>
            <person name="Chen Z."/>
            <person name="Xu S."/>
            <person name="Zhu R."/>
            <person name="Wang S."/>
            <person name="Zhang T."/>
            <person name="Zhao G."/>
        </authorList>
    </citation>
    <scope>NUCLEOTIDE SEQUENCE [LARGE SCALE GENOMIC DNA]</scope>
    <source>
        <strain evidence="2">cv. Xinhai21</strain>
        <tissue evidence="1">Leaf</tissue>
    </source>
</reference>
<protein>
    <submittedName>
        <fullName evidence="1">Uncharacterized protein</fullName>
    </submittedName>
</protein>
<organism evidence="1 2">
    <name type="scientific">Gossypium barbadense</name>
    <name type="common">Sea Island cotton</name>
    <name type="synonym">Hibiscus barbadensis</name>
    <dbReference type="NCBI Taxonomy" id="3634"/>
    <lineage>
        <taxon>Eukaryota</taxon>
        <taxon>Viridiplantae</taxon>
        <taxon>Streptophyta</taxon>
        <taxon>Embryophyta</taxon>
        <taxon>Tracheophyta</taxon>
        <taxon>Spermatophyta</taxon>
        <taxon>Magnoliopsida</taxon>
        <taxon>eudicotyledons</taxon>
        <taxon>Gunneridae</taxon>
        <taxon>Pentapetalae</taxon>
        <taxon>rosids</taxon>
        <taxon>malvids</taxon>
        <taxon>Malvales</taxon>
        <taxon>Malvaceae</taxon>
        <taxon>Malvoideae</taxon>
        <taxon>Gossypium</taxon>
    </lineage>
</organism>
<gene>
    <name evidence="1" type="ORF">GOBAR_AA36085</name>
</gene>
<proteinExistence type="predicted"/>
<name>A0A2P5W0N2_GOSBA</name>
<dbReference type="EMBL" id="KZ669762">
    <property type="protein sequence ID" value="PPR84627.1"/>
    <property type="molecule type" value="Genomic_DNA"/>
</dbReference>